<dbReference type="SUPFAM" id="SSF101941">
    <property type="entry name" value="NAC domain"/>
    <property type="match status" value="1"/>
</dbReference>
<protein>
    <recommendedName>
        <fullName evidence="5">NAC domain-containing protein</fullName>
    </recommendedName>
</protein>
<evidence type="ECO:0000256" key="1">
    <source>
        <dbReference type="ARBA" id="ARBA00023015"/>
    </source>
</evidence>
<evidence type="ECO:0000256" key="3">
    <source>
        <dbReference type="ARBA" id="ARBA00023163"/>
    </source>
</evidence>
<dbReference type="GO" id="GO:0005634">
    <property type="term" value="C:nucleus"/>
    <property type="evidence" value="ECO:0007669"/>
    <property type="project" value="TreeGrafter"/>
</dbReference>
<dbReference type="GO" id="GO:0000976">
    <property type="term" value="F:transcription cis-regulatory region binding"/>
    <property type="evidence" value="ECO:0007669"/>
    <property type="project" value="TreeGrafter"/>
</dbReference>
<dbReference type="EMBL" id="JBEDUW010000006">
    <property type="protein sequence ID" value="KAK9925380.1"/>
    <property type="molecule type" value="Genomic_DNA"/>
</dbReference>
<dbReference type="InterPro" id="IPR003441">
    <property type="entry name" value="NAC-dom"/>
</dbReference>
<evidence type="ECO:0000313" key="6">
    <source>
        <dbReference type="EMBL" id="KAK9925380.1"/>
    </source>
</evidence>
<dbReference type="Pfam" id="PF02365">
    <property type="entry name" value="NAM"/>
    <property type="match status" value="1"/>
</dbReference>
<name>A0AAW1WQ08_RUBAR</name>
<evidence type="ECO:0000256" key="4">
    <source>
        <dbReference type="ARBA" id="ARBA00023242"/>
    </source>
</evidence>
<dbReference type="GO" id="GO:0003700">
    <property type="term" value="F:DNA-binding transcription factor activity"/>
    <property type="evidence" value="ECO:0007669"/>
    <property type="project" value="InterPro"/>
</dbReference>
<organism evidence="6 7">
    <name type="scientific">Rubus argutus</name>
    <name type="common">Southern blackberry</name>
    <dbReference type="NCBI Taxonomy" id="59490"/>
    <lineage>
        <taxon>Eukaryota</taxon>
        <taxon>Viridiplantae</taxon>
        <taxon>Streptophyta</taxon>
        <taxon>Embryophyta</taxon>
        <taxon>Tracheophyta</taxon>
        <taxon>Spermatophyta</taxon>
        <taxon>Magnoliopsida</taxon>
        <taxon>eudicotyledons</taxon>
        <taxon>Gunneridae</taxon>
        <taxon>Pentapetalae</taxon>
        <taxon>rosids</taxon>
        <taxon>fabids</taxon>
        <taxon>Rosales</taxon>
        <taxon>Rosaceae</taxon>
        <taxon>Rosoideae</taxon>
        <taxon>Rosoideae incertae sedis</taxon>
        <taxon>Rubus</taxon>
    </lineage>
</organism>
<dbReference type="PROSITE" id="PS51005">
    <property type="entry name" value="NAC"/>
    <property type="match status" value="1"/>
</dbReference>
<keyword evidence="1" id="KW-0805">Transcription regulation</keyword>
<evidence type="ECO:0000313" key="7">
    <source>
        <dbReference type="Proteomes" id="UP001457282"/>
    </source>
</evidence>
<comment type="caution">
    <text evidence="6">The sequence shown here is derived from an EMBL/GenBank/DDBJ whole genome shotgun (WGS) entry which is preliminary data.</text>
</comment>
<keyword evidence="4" id="KW-0539">Nucleus</keyword>
<dbReference type="InterPro" id="IPR036093">
    <property type="entry name" value="NAC_dom_sf"/>
</dbReference>
<keyword evidence="3" id="KW-0804">Transcription</keyword>
<dbReference type="AlphaFoldDB" id="A0AAW1WQ08"/>
<dbReference type="Proteomes" id="UP001457282">
    <property type="component" value="Unassembled WGS sequence"/>
</dbReference>
<dbReference type="InterPro" id="IPR044799">
    <property type="entry name" value="SOG1-like"/>
</dbReference>
<feature type="domain" description="NAC" evidence="5">
    <location>
        <begin position="51"/>
        <end position="211"/>
    </location>
</feature>
<dbReference type="Gene3D" id="2.170.150.80">
    <property type="entry name" value="NAC domain"/>
    <property type="match status" value="1"/>
</dbReference>
<keyword evidence="7" id="KW-1185">Reference proteome</keyword>
<sequence>MARAWLINSRGFANKVKNCASQIKDCGANRECPNCHYLISNSDVSTEWPGFPTGVKFDPSDAELIEHLAAKCGVGNSKPHMFINEFIPTIEGDIGICYTHPQNLPGAKKDGSSIHFFHKTCNAYSTGQRKRRKIDKEHCLAAEPVRWHKTGRTKAIENGVHPGSKKIMVLYKGSKKGSKPDKANWVLHQYHLGTKKDEKEGEYVVSKIFYQLDKKTENSDDNLVIEDFESNVAEYASEVSEYVPQLSQFEDNISHARQLNCQFEDNMGQPNCLAGGSQDYECCYGLNFFEDSLLCKETLYSSTPPNGPVLNPISNTDCANNGFGVTGNSSTSFGIPDLENLEFDTPPDFQLAGLQFCSQDSIFDWVDRL</sequence>
<gene>
    <name evidence="6" type="ORF">M0R45_033704</name>
</gene>
<reference evidence="6 7" key="1">
    <citation type="journal article" date="2023" name="G3 (Bethesda)">
        <title>A chromosome-length genome assembly and annotation of blackberry (Rubus argutus, cv. 'Hillquist').</title>
        <authorList>
            <person name="Bruna T."/>
            <person name="Aryal R."/>
            <person name="Dudchenko O."/>
            <person name="Sargent D.J."/>
            <person name="Mead D."/>
            <person name="Buti M."/>
            <person name="Cavallini A."/>
            <person name="Hytonen T."/>
            <person name="Andres J."/>
            <person name="Pham M."/>
            <person name="Weisz D."/>
            <person name="Mascagni F."/>
            <person name="Usai G."/>
            <person name="Natali L."/>
            <person name="Bassil N."/>
            <person name="Fernandez G.E."/>
            <person name="Lomsadze A."/>
            <person name="Armour M."/>
            <person name="Olukolu B."/>
            <person name="Poorten T."/>
            <person name="Britton C."/>
            <person name="Davik J."/>
            <person name="Ashrafi H."/>
            <person name="Aiden E.L."/>
            <person name="Borodovsky M."/>
            <person name="Worthington M."/>
        </authorList>
    </citation>
    <scope>NUCLEOTIDE SEQUENCE [LARGE SCALE GENOMIC DNA]</scope>
    <source>
        <strain evidence="6">PI 553951</strain>
    </source>
</reference>
<proteinExistence type="predicted"/>
<dbReference type="PANTHER" id="PTHR31079:SF2">
    <property type="entry name" value="NAC DOMAIN CONTAINING PROTEIN 44-RELATED"/>
    <property type="match status" value="1"/>
</dbReference>
<evidence type="ECO:0000259" key="5">
    <source>
        <dbReference type="PROSITE" id="PS51005"/>
    </source>
</evidence>
<evidence type="ECO:0000256" key="2">
    <source>
        <dbReference type="ARBA" id="ARBA00023125"/>
    </source>
</evidence>
<dbReference type="FunFam" id="2.170.150.80:FF:000009">
    <property type="entry name" value="NAC domain-containing protein 8"/>
    <property type="match status" value="1"/>
</dbReference>
<accession>A0AAW1WQ08</accession>
<keyword evidence="2" id="KW-0238">DNA-binding</keyword>
<dbReference type="PANTHER" id="PTHR31079">
    <property type="entry name" value="NAC DOMAIN-CONTAINING PROTEIN 73"/>
    <property type="match status" value="1"/>
</dbReference>